<dbReference type="EMBL" id="CAMGYJ010000007">
    <property type="protein sequence ID" value="CAI0446467.1"/>
    <property type="molecule type" value="Genomic_DNA"/>
</dbReference>
<dbReference type="Proteomes" id="UP001154282">
    <property type="component" value="Unassembled WGS sequence"/>
</dbReference>
<comment type="caution">
    <text evidence="1">The sequence shown here is derived from an EMBL/GenBank/DDBJ whole genome shotgun (WGS) entry which is preliminary data.</text>
</comment>
<keyword evidence="2" id="KW-1185">Reference proteome</keyword>
<sequence>MTIPLSLFSSATIPPTSAIIIRFPGIIVSHRPTEMCTFGRGPTSTIGRGPTSAFG</sequence>
<proteinExistence type="predicted"/>
<accession>A0AAV0MJN1</accession>
<dbReference type="AlphaFoldDB" id="A0AAV0MJN1"/>
<feature type="non-terminal residue" evidence="1">
    <location>
        <position position="55"/>
    </location>
</feature>
<reference evidence="1" key="1">
    <citation type="submission" date="2022-08" db="EMBL/GenBank/DDBJ databases">
        <authorList>
            <person name="Gutierrez-Valencia J."/>
        </authorList>
    </citation>
    <scope>NUCLEOTIDE SEQUENCE</scope>
</reference>
<evidence type="ECO:0000313" key="2">
    <source>
        <dbReference type="Proteomes" id="UP001154282"/>
    </source>
</evidence>
<name>A0AAV0MJN1_9ROSI</name>
<gene>
    <name evidence="1" type="ORF">LITE_LOCUS29027</name>
</gene>
<protein>
    <submittedName>
        <fullName evidence="1">Uncharacterized protein</fullName>
    </submittedName>
</protein>
<organism evidence="1 2">
    <name type="scientific">Linum tenue</name>
    <dbReference type="NCBI Taxonomy" id="586396"/>
    <lineage>
        <taxon>Eukaryota</taxon>
        <taxon>Viridiplantae</taxon>
        <taxon>Streptophyta</taxon>
        <taxon>Embryophyta</taxon>
        <taxon>Tracheophyta</taxon>
        <taxon>Spermatophyta</taxon>
        <taxon>Magnoliopsida</taxon>
        <taxon>eudicotyledons</taxon>
        <taxon>Gunneridae</taxon>
        <taxon>Pentapetalae</taxon>
        <taxon>rosids</taxon>
        <taxon>fabids</taxon>
        <taxon>Malpighiales</taxon>
        <taxon>Linaceae</taxon>
        <taxon>Linum</taxon>
    </lineage>
</organism>
<evidence type="ECO:0000313" key="1">
    <source>
        <dbReference type="EMBL" id="CAI0446467.1"/>
    </source>
</evidence>